<proteinExistence type="predicted"/>
<dbReference type="Pfam" id="PF13466">
    <property type="entry name" value="STAS_2"/>
    <property type="match status" value="1"/>
</dbReference>
<dbReference type="InterPro" id="IPR052746">
    <property type="entry name" value="MlaB_ABC_Transporter"/>
</dbReference>
<evidence type="ECO:0000259" key="1">
    <source>
        <dbReference type="PROSITE" id="PS50801"/>
    </source>
</evidence>
<accession>A0A316FLV7</accession>
<organism evidence="2 3">
    <name type="scientific">Pleionea mediterranea</name>
    <dbReference type="NCBI Taxonomy" id="523701"/>
    <lineage>
        <taxon>Bacteria</taxon>
        <taxon>Pseudomonadati</taxon>
        <taxon>Pseudomonadota</taxon>
        <taxon>Gammaproteobacteria</taxon>
        <taxon>Oceanospirillales</taxon>
        <taxon>Pleioneaceae</taxon>
        <taxon>Pleionea</taxon>
    </lineage>
</organism>
<evidence type="ECO:0000313" key="3">
    <source>
        <dbReference type="Proteomes" id="UP000245790"/>
    </source>
</evidence>
<dbReference type="AlphaFoldDB" id="A0A316FLV7"/>
<dbReference type="InterPro" id="IPR036513">
    <property type="entry name" value="STAS_dom_sf"/>
</dbReference>
<dbReference type="OrthoDB" id="6198515at2"/>
<keyword evidence="3" id="KW-1185">Reference proteome</keyword>
<protein>
    <submittedName>
        <fullName evidence="2">STAS domain-containing protein</fullName>
    </submittedName>
</protein>
<dbReference type="Gene3D" id="3.30.750.24">
    <property type="entry name" value="STAS domain"/>
    <property type="match status" value="1"/>
</dbReference>
<dbReference type="InterPro" id="IPR058548">
    <property type="entry name" value="MlaB-like_STAS"/>
</dbReference>
<gene>
    <name evidence="2" type="ORF">C8D97_10864</name>
</gene>
<sequence>MENKVSVSCGSQVTIQQAEALKQRFLNALNKQSNLCYVNASKVEKLDTAGAQLLYAFIRQAETMSIEVRWQHPSSALLADAKLLGMQQALQLNNL</sequence>
<dbReference type="SUPFAM" id="SSF52091">
    <property type="entry name" value="SpoIIaa-like"/>
    <property type="match status" value="1"/>
</dbReference>
<name>A0A316FLV7_9GAMM</name>
<dbReference type="PANTHER" id="PTHR35849:SF2">
    <property type="entry name" value="BLR2341 PROTEIN"/>
    <property type="match status" value="1"/>
</dbReference>
<dbReference type="PROSITE" id="PS50801">
    <property type="entry name" value="STAS"/>
    <property type="match status" value="1"/>
</dbReference>
<feature type="domain" description="STAS" evidence="1">
    <location>
        <begin position="1"/>
        <end position="95"/>
    </location>
</feature>
<comment type="caution">
    <text evidence="2">The sequence shown here is derived from an EMBL/GenBank/DDBJ whole genome shotgun (WGS) entry which is preliminary data.</text>
</comment>
<dbReference type="InterPro" id="IPR002645">
    <property type="entry name" value="STAS_dom"/>
</dbReference>
<dbReference type="Proteomes" id="UP000245790">
    <property type="component" value="Unassembled WGS sequence"/>
</dbReference>
<evidence type="ECO:0000313" key="2">
    <source>
        <dbReference type="EMBL" id="PWK49155.1"/>
    </source>
</evidence>
<reference evidence="2 3" key="1">
    <citation type="submission" date="2018-05" db="EMBL/GenBank/DDBJ databases">
        <title>Genomic Encyclopedia of Type Strains, Phase IV (KMG-IV): sequencing the most valuable type-strain genomes for metagenomic binning, comparative biology and taxonomic classification.</title>
        <authorList>
            <person name="Goeker M."/>
        </authorList>
    </citation>
    <scope>NUCLEOTIDE SEQUENCE [LARGE SCALE GENOMIC DNA]</scope>
    <source>
        <strain evidence="2 3">DSM 25350</strain>
    </source>
</reference>
<dbReference type="EMBL" id="QGGU01000008">
    <property type="protein sequence ID" value="PWK49155.1"/>
    <property type="molecule type" value="Genomic_DNA"/>
</dbReference>
<dbReference type="PANTHER" id="PTHR35849">
    <property type="entry name" value="BLR2341 PROTEIN"/>
    <property type="match status" value="1"/>
</dbReference>